<evidence type="ECO:0000313" key="3">
    <source>
        <dbReference type="Proteomes" id="UP000028828"/>
    </source>
</evidence>
<feature type="compositionally biased region" description="Polar residues" evidence="1">
    <location>
        <begin position="15"/>
        <end position="25"/>
    </location>
</feature>
<proteinExistence type="predicted"/>
<gene>
    <name evidence="2" type="ORF">TGP89_418680</name>
</gene>
<accession>A0A086KZA8</accession>
<comment type="caution">
    <text evidence="2">The sequence shown here is derived from an EMBL/GenBank/DDBJ whole genome shotgun (WGS) entry which is preliminary data.</text>
</comment>
<sequence length="86" mass="9477">MWRVSTVFARPLRTPTLSASPNSTGDKGEFPNSRVRDKRLTCACDQFSRYQRGLFRTSPGVFVQKMVVCLSPGCQAAAGKGRLPNL</sequence>
<name>A0A086KZA8_TOXGO</name>
<reference evidence="2 3" key="1">
    <citation type="submission" date="2014-03" db="EMBL/GenBank/DDBJ databases">
        <authorList>
            <person name="Sibley D."/>
            <person name="Venepally P."/>
            <person name="Karamycheva S."/>
            <person name="Hadjithomas M."/>
            <person name="Khan A."/>
            <person name="Brunk B."/>
            <person name="Roos D."/>
            <person name="Caler E."/>
            <person name="Lorenzi H."/>
        </authorList>
    </citation>
    <scope>NUCLEOTIDE SEQUENCE [LARGE SCALE GENOMIC DNA]</scope>
    <source>
        <strain evidence="3">p89</strain>
    </source>
</reference>
<feature type="region of interest" description="Disordered" evidence="1">
    <location>
        <begin position="13"/>
        <end position="32"/>
    </location>
</feature>
<dbReference type="VEuPathDB" id="ToxoDB:TGP89_418680"/>
<dbReference type="EMBL" id="AEYI02000412">
    <property type="protein sequence ID" value="KFG49726.1"/>
    <property type="molecule type" value="Genomic_DNA"/>
</dbReference>
<organism evidence="2 3">
    <name type="scientific">Toxoplasma gondii p89</name>
    <dbReference type="NCBI Taxonomy" id="943119"/>
    <lineage>
        <taxon>Eukaryota</taxon>
        <taxon>Sar</taxon>
        <taxon>Alveolata</taxon>
        <taxon>Apicomplexa</taxon>
        <taxon>Conoidasida</taxon>
        <taxon>Coccidia</taxon>
        <taxon>Eucoccidiorida</taxon>
        <taxon>Eimeriorina</taxon>
        <taxon>Sarcocystidae</taxon>
        <taxon>Toxoplasma</taxon>
    </lineage>
</organism>
<dbReference type="Proteomes" id="UP000028828">
    <property type="component" value="Unassembled WGS sequence"/>
</dbReference>
<evidence type="ECO:0000313" key="2">
    <source>
        <dbReference type="EMBL" id="KFG49726.1"/>
    </source>
</evidence>
<protein>
    <submittedName>
        <fullName evidence="2">Uncharacterized protein</fullName>
    </submittedName>
</protein>
<evidence type="ECO:0000256" key="1">
    <source>
        <dbReference type="SAM" id="MobiDB-lite"/>
    </source>
</evidence>
<dbReference type="AlphaFoldDB" id="A0A086KZA8"/>